<keyword evidence="4" id="KW-1133">Transmembrane helix</keyword>
<dbReference type="SMART" id="SM00028">
    <property type="entry name" value="TPR"/>
    <property type="match status" value="5"/>
</dbReference>
<dbReference type="Proteomes" id="UP000050277">
    <property type="component" value="Unassembled WGS sequence"/>
</dbReference>
<evidence type="ECO:0008006" key="7">
    <source>
        <dbReference type="Google" id="ProtNLM"/>
    </source>
</evidence>
<keyword evidence="6" id="KW-1185">Reference proteome</keyword>
<keyword evidence="1" id="KW-0677">Repeat</keyword>
<dbReference type="PANTHER" id="PTHR44943:SF4">
    <property type="entry name" value="TPR REPEAT-CONTAINING PROTEIN MJ0798"/>
    <property type="match status" value="1"/>
</dbReference>
<dbReference type="InterPro" id="IPR019734">
    <property type="entry name" value="TPR_rpt"/>
</dbReference>
<dbReference type="PANTHER" id="PTHR44943">
    <property type="entry name" value="CELLULOSE SYNTHASE OPERON PROTEIN C"/>
    <property type="match status" value="1"/>
</dbReference>
<dbReference type="RefSeq" id="WP_054536793.1">
    <property type="nucleotide sequence ID" value="NZ_LGKP01000035.1"/>
</dbReference>
<evidence type="ECO:0000313" key="6">
    <source>
        <dbReference type="Proteomes" id="UP000050277"/>
    </source>
</evidence>
<keyword evidence="4" id="KW-0812">Transmembrane</keyword>
<dbReference type="InterPro" id="IPR011990">
    <property type="entry name" value="TPR-like_helical_dom_sf"/>
</dbReference>
<dbReference type="Gene3D" id="1.25.40.10">
    <property type="entry name" value="Tetratricopeptide repeat domain"/>
    <property type="match status" value="2"/>
</dbReference>
<dbReference type="Pfam" id="PF13196">
    <property type="entry name" value="DUF4012"/>
    <property type="match status" value="1"/>
</dbReference>
<evidence type="ECO:0000256" key="3">
    <source>
        <dbReference type="PROSITE-ProRule" id="PRU00339"/>
    </source>
</evidence>
<dbReference type="InterPro" id="IPR025101">
    <property type="entry name" value="DUF4012"/>
</dbReference>
<name>A0A0P6XYG3_9CHLR</name>
<gene>
    <name evidence="5" type="ORF">SE18_22950</name>
</gene>
<feature type="repeat" description="TPR" evidence="3">
    <location>
        <begin position="896"/>
        <end position="929"/>
    </location>
</feature>
<dbReference type="InterPro" id="IPR051685">
    <property type="entry name" value="Ycf3/AcsC/BcsC/TPR_MFPF"/>
</dbReference>
<evidence type="ECO:0000256" key="2">
    <source>
        <dbReference type="ARBA" id="ARBA00022803"/>
    </source>
</evidence>
<proteinExistence type="predicted"/>
<feature type="transmembrane region" description="Helical" evidence="4">
    <location>
        <begin position="22"/>
        <end position="42"/>
    </location>
</feature>
<keyword evidence="2 3" id="KW-0802">TPR repeat</keyword>
<organism evidence="5 6">
    <name type="scientific">Herpetosiphon geysericola</name>
    <dbReference type="NCBI Taxonomy" id="70996"/>
    <lineage>
        <taxon>Bacteria</taxon>
        <taxon>Bacillati</taxon>
        <taxon>Chloroflexota</taxon>
        <taxon>Chloroflexia</taxon>
        <taxon>Herpetosiphonales</taxon>
        <taxon>Herpetosiphonaceae</taxon>
        <taxon>Herpetosiphon</taxon>
    </lineage>
</organism>
<dbReference type="STRING" id="70996.SE18_22950"/>
<evidence type="ECO:0000256" key="1">
    <source>
        <dbReference type="ARBA" id="ARBA00022737"/>
    </source>
</evidence>
<dbReference type="Pfam" id="PF13432">
    <property type="entry name" value="TPR_16"/>
    <property type="match status" value="1"/>
</dbReference>
<dbReference type="SUPFAM" id="SSF48452">
    <property type="entry name" value="TPR-like"/>
    <property type="match status" value="2"/>
</dbReference>
<reference evidence="5 6" key="1">
    <citation type="submission" date="2015-07" db="EMBL/GenBank/DDBJ databases">
        <title>Whole genome sequence of Herpetosiphon geysericola DSM 7119.</title>
        <authorList>
            <person name="Hemp J."/>
            <person name="Ward L.M."/>
            <person name="Pace L.A."/>
            <person name="Fischer W.W."/>
        </authorList>
    </citation>
    <scope>NUCLEOTIDE SEQUENCE [LARGE SCALE GENOMIC DNA]</scope>
    <source>
        <strain evidence="5 6">DSM 7119</strain>
    </source>
</reference>
<keyword evidence="4" id="KW-0472">Membrane</keyword>
<accession>A0A0P6XYG3</accession>
<protein>
    <recommendedName>
        <fullName evidence="7">Tetratricopeptide repeat-like domain-containing protein</fullName>
    </recommendedName>
</protein>
<sequence length="943" mass="105344">MSKLSNSSAINQAPKKRRLRRFFLYALGLLGLWLGLLAWLSYQLYAHSQNIRDLLQTSPVRSSQAQALCNELASTNTSGIWLRRLSLPLHPILRQSDAWIGALPAASDVAQQGLGLTEGYCHQFNPLLALLDLPAEQRTQQMLNWLVANQPNWQQLQSDVQQLQQTWRSVPTSLQTAPLLANYQASIDQFDQQLTAAQTSLGLLEQAWPLLADGWGTKKPLRLLIAGQNPLELRPSGGFIGSIATLTLEQGRISDMAYFNSADFAVVAPAGSAMPKPYNQYLRASLWTLRDANWWPDWPTSAQSLQTFWQLNQQPDVDAVIALDLYGLQGLIQVLAPVEIAGYGQISQAASLEHIFGLYDGQNVTGDKQFLAALFRSTLETARHANFSQWLELGASLQASLQQRHLSIYFNDQTSQSLMLANGWAGAMPQVAHDVLGLVDADLSYSDGQNFIEQRMQLDVQLDAQARSLTNTLTITYTNRYDAWRADLSKHAVYGYCYNIGLAIQQRIPGCYGDYARAYLPINALPLHLEGADTPPDIAQEGQLTSVGWYMLLYPGQTRTIRLSYLPNLQSQPYQLTWFKQAGTLAHPIHVRVSQAGQTVEWRGTLQHDHELSFIDAAIQPAPSDVPITADQQAAEQAWQLWQQGETSAALDRWQRSNTLDRALDAVVSLRWTHDPSTAKQLLQQLQPLLPDSGRAAFLAGWLAELNDDDAAALQVYQTALDREPTSQAARLALALLQLKRGDGAIAQATLQGLANPRLALQRLAFDQRMAGDLAQAERYYQLLLTLDPSDRTVWEDRYWLRRYANDQPDWPAVERLANEALSAFPNDAMWLSRRAESYERQNLPQQAISDWQQVTIISPTNSLAWYYLALQQRAVGDWPAAQASLEQLVKLDPQADYYLVLGDTLRELNLVAEARKAYADAAKLNPDHPGLAERLRLVEASP</sequence>
<comment type="caution">
    <text evidence="5">The sequence shown here is derived from an EMBL/GenBank/DDBJ whole genome shotgun (WGS) entry which is preliminary data.</text>
</comment>
<dbReference type="EMBL" id="LGKP01000035">
    <property type="protein sequence ID" value="KPL81487.1"/>
    <property type="molecule type" value="Genomic_DNA"/>
</dbReference>
<dbReference type="AlphaFoldDB" id="A0A0P6XYG3"/>
<dbReference type="OrthoDB" id="156325at2"/>
<evidence type="ECO:0000313" key="5">
    <source>
        <dbReference type="EMBL" id="KPL81487.1"/>
    </source>
</evidence>
<dbReference type="PROSITE" id="PS50005">
    <property type="entry name" value="TPR"/>
    <property type="match status" value="1"/>
</dbReference>
<evidence type="ECO:0000256" key="4">
    <source>
        <dbReference type="SAM" id="Phobius"/>
    </source>
</evidence>